<sequence>MGGVPRPARKVDDMPDVVNIAAAFESFAEPWQPRRLASVNDYDVKVVRLHGEFVWHSHPETDELFLVRSGHLVIQQRDADGARHDVELGPDDVYVVPRGVEHCPRADDEVLALLLEPRGTVNTGDAGGERTAALQELVVDE</sequence>
<dbReference type="Proteomes" id="UP001157091">
    <property type="component" value="Unassembled WGS sequence"/>
</dbReference>
<organism evidence="2 3">
    <name type="scientific">Luteimicrobium album</name>
    <dbReference type="NCBI Taxonomy" id="1054550"/>
    <lineage>
        <taxon>Bacteria</taxon>
        <taxon>Bacillati</taxon>
        <taxon>Actinomycetota</taxon>
        <taxon>Actinomycetes</taxon>
        <taxon>Micrococcales</taxon>
        <taxon>Luteimicrobium</taxon>
    </lineage>
</organism>
<reference evidence="3" key="1">
    <citation type="journal article" date="2019" name="Int. J. Syst. Evol. Microbiol.">
        <title>The Global Catalogue of Microorganisms (GCM) 10K type strain sequencing project: providing services to taxonomists for standard genome sequencing and annotation.</title>
        <authorList>
            <consortium name="The Broad Institute Genomics Platform"/>
            <consortium name="The Broad Institute Genome Sequencing Center for Infectious Disease"/>
            <person name="Wu L."/>
            <person name="Ma J."/>
        </authorList>
    </citation>
    <scope>NUCLEOTIDE SEQUENCE [LARGE SCALE GENOMIC DNA]</scope>
    <source>
        <strain evidence="3">NBRC 106348</strain>
    </source>
</reference>
<dbReference type="InterPro" id="IPR014710">
    <property type="entry name" value="RmlC-like_jellyroll"/>
</dbReference>
<accession>A0ABQ6I2J2</accession>
<evidence type="ECO:0000313" key="3">
    <source>
        <dbReference type="Proteomes" id="UP001157091"/>
    </source>
</evidence>
<dbReference type="InterPro" id="IPR013096">
    <property type="entry name" value="Cupin_2"/>
</dbReference>
<comment type="caution">
    <text evidence="2">The sequence shown here is derived from an EMBL/GenBank/DDBJ whole genome shotgun (WGS) entry which is preliminary data.</text>
</comment>
<dbReference type="InterPro" id="IPR011051">
    <property type="entry name" value="RmlC_Cupin_sf"/>
</dbReference>
<gene>
    <name evidence="2" type="ORF">GCM10025864_17630</name>
</gene>
<dbReference type="Gene3D" id="2.60.120.10">
    <property type="entry name" value="Jelly Rolls"/>
    <property type="match status" value="1"/>
</dbReference>
<dbReference type="PANTHER" id="PTHR36114">
    <property type="entry name" value="16.7 KDA PROTEIN IN WHIE LOCUS"/>
    <property type="match status" value="1"/>
</dbReference>
<evidence type="ECO:0000259" key="1">
    <source>
        <dbReference type="Pfam" id="PF07883"/>
    </source>
</evidence>
<dbReference type="CDD" id="cd02226">
    <property type="entry name" value="cupin_YdbB-like"/>
    <property type="match status" value="1"/>
</dbReference>
<dbReference type="SUPFAM" id="SSF51182">
    <property type="entry name" value="RmlC-like cupins"/>
    <property type="match status" value="1"/>
</dbReference>
<dbReference type="EMBL" id="BSUK01000001">
    <property type="protein sequence ID" value="GMA24004.1"/>
    <property type="molecule type" value="Genomic_DNA"/>
</dbReference>
<evidence type="ECO:0000313" key="2">
    <source>
        <dbReference type="EMBL" id="GMA24004.1"/>
    </source>
</evidence>
<dbReference type="PANTHER" id="PTHR36114:SF1">
    <property type="entry name" value="16.7 KDA PROTEIN IN WHIE LOCUS"/>
    <property type="match status" value="1"/>
</dbReference>
<dbReference type="InterPro" id="IPR052044">
    <property type="entry name" value="PKS_Associated_Protein"/>
</dbReference>
<feature type="domain" description="Cupin type-2" evidence="1">
    <location>
        <begin position="51"/>
        <end position="110"/>
    </location>
</feature>
<proteinExistence type="predicted"/>
<keyword evidence="3" id="KW-1185">Reference proteome</keyword>
<name>A0ABQ6I2J2_9MICO</name>
<dbReference type="Pfam" id="PF07883">
    <property type="entry name" value="Cupin_2"/>
    <property type="match status" value="1"/>
</dbReference>
<protein>
    <submittedName>
        <fullName evidence="2">Cupin</fullName>
    </submittedName>
</protein>